<dbReference type="Proteomes" id="UP000230292">
    <property type="component" value="Unassembled WGS sequence"/>
</dbReference>
<evidence type="ECO:0008006" key="3">
    <source>
        <dbReference type="Google" id="ProtNLM"/>
    </source>
</evidence>
<name>A0A2M7H3M5_9BACT</name>
<evidence type="ECO:0000313" key="2">
    <source>
        <dbReference type="Proteomes" id="UP000230292"/>
    </source>
</evidence>
<reference evidence="1 2" key="1">
    <citation type="submission" date="2017-09" db="EMBL/GenBank/DDBJ databases">
        <title>Depth-based differentiation of microbial function through sediment-hosted aquifers and enrichment of novel symbionts in the deep terrestrial subsurface.</title>
        <authorList>
            <person name="Probst A.J."/>
            <person name="Ladd B."/>
            <person name="Jarett J.K."/>
            <person name="Geller-Mcgrath D.E."/>
            <person name="Sieber C.M."/>
            <person name="Emerson J.B."/>
            <person name="Anantharaman K."/>
            <person name="Thomas B.C."/>
            <person name="Malmstrom R."/>
            <person name="Stieglmeier M."/>
            <person name="Klingl A."/>
            <person name="Woyke T."/>
            <person name="Ryan C.M."/>
            <person name="Banfield J.F."/>
        </authorList>
    </citation>
    <scope>NUCLEOTIDE SEQUENCE [LARGE SCALE GENOMIC DNA]</scope>
    <source>
        <strain evidence="1">CG15_BIG_FIL_POST_REV_8_21_14_020_45_12</strain>
    </source>
</reference>
<dbReference type="EMBL" id="PFGC01000039">
    <property type="protein sequence ID" value="PIW36814.1"/>
    <property type="molecule type" value="Genomic_DNA"/>
</dbReference>
<comment type="caution">
    <text evidence="1">The sequence shown here is derived from an EMBL/GenBank/DDBJ whole genome shotgun (WGS) entry which is preliminary data.</text>
</comment>
<gene>
    <name evidence="1" type="ORF">COW24_03385</name>
</gene>
<organism evidence="1 2">
    <name type="scientific">Candidatus Kerfeldbacteria bacterium CG15_BIG_FIL_POST_REV_8_21_14_020_45_12</name>
    <dbReference type="NCBI Taxonomy" id="2014247"/>
    <lineage>
        <taxon>Bacteria</taxon>
        <taxon>Candidatus Kerfeldiibacteriota</taxon>
    </lineage>
</organism>
<evidence type="ECO:0000313" key="1">
    <source>
        <dbReference type="EMBL" id="PIW36814.1"/>
    </source>
</evidence>
<dbReference type="AlphaFoldDB" id="A0A2M7H3M5"/>
<sequence length="96" mass="10454">MDVLDTTKSRILLITLTAVLAASYLWLVNSSATAGFYLSDLDQQVVQLEQQYRDLELTQADVLSLQHVQDQGQAMNMVAAGTIDYVGGDSAVAFVE</sequence>
<protein>
    <recommendedName>
        <fullName evidence="3">Cell division protein FtsL</fullName>
    </recommendedName>
</protein>
<accession>A0A2M7H3M5</accession>
<proteinExistence type="predicted"/>